<feature type="region of interest" description="Disordered" evidence="3">
    <location>
        <begin position="769"/>
        <end position="801"/>
    </location>
</feature>
<name>A0A9W9DY06_9AGAR</name>
<evidence type="ECO:0000256" key="2">
    <source>
        <dbReference type="ARBA" id="ARBA00023242"/>
    </source>
</evidence>
<dbReference type="EMBL" id="JAOTPV010000001">
    <property type="protein sequence ID" value="KAJ4490302.1"/>
    <property type="molecule type" value="Genomic_DNA"/>
</dbReference>
<dbReference type="InterPro" id="IPR050613">
    <property type="entry name" value="Sec_Metabolite_Reg"/>
</dbReference>
<evidence type="ECO:0000313" key="6">
    <source>
        <dbReference type="Proteomes" id="UP001150266"/>
    </source>
</evidence>
<feature type="compositionally biased region" description="Low complexity" evidence="3">
    <location>
        <begin position="311"/>
        <end position="323"/>
    </location>
</feature>
<dbReference type="InterPro" id="IPR007219">
    <property type="entry name" value="XnlR_reg_dom"/>
</dbReference>
<reference evidence="5" key="1">
    <citation type="submission" date="2022-08" db="EMBL/GenBank/DDBJ databases">
        <title>A Global Phylogenomic Analysis of the Shiitake Genus Lentinula.</title>
        <authorList>
            <consortium name="DOE Joint Genome Institute"/>
            <person name="Sierra-Patev S."/>
            <person name="Min B."/>
            <person name="Naranjo-Ortiz M."/>
            <person name="Looney B."/>
            <person name="Konkel Z."/>
            <person name="Slot J.C."/>
            <person name="Sakamoto Y."/>
            <person name="Steenwyk J.L."/>
            <person name="Rokas A."/>
            <person name="Carro J."/>
            <person name="Camarero S."/>
            <person name="Ferreira P."/>
            <person name="Molpeceres G."/>
            <person name="Ruiz-Duenas F.J."/>
            <person name="Serrano A."/>
            <person name="Henrissat B."/>
            <person name="Drula E."/>
            <person name="Hughes K.W."/>
            <person name="Mata J.L."/>
            <person name="Ishikawa N.K."/>
            <person name="Vargas-Isla R."/>
            <person name="Ushijima S."/>
            <person name="Smith C.A."/>
            <person name="Ahrendt S."/>
            <person name="Andreopoulos W."/>
            <person name="He G."/>
            <person name="Labutti K."/>
            <person name="Lipzen A."/>
            <person name="Ng V."/>
            <person name="Riley R."/>
            <person name="Sandor L."/>
            <person name="Barry K."/>
            <person name="Martinez A.T."/>
            <person name="Xiao Y."/>
            <person name="Gibbons J.G."/>
            <person name="Terashima K."/>
            <person name="Grigoriev I.V."/>
            <person name="Hibbett D.S."/>
        </authorList>
    </citation>
    <scope>NUCLEOTIDE SEQUENCE</scope>
    <source>
        <strain evidence="5">JLM2183</strain>
    </source>
</reference>
<dbReference type="CDD" id="cd12148">
    <property type="entry name" value="fungal_TF_MHR"/>
    <property type="match status" value="1"/>
</dbReference>
<keyword evidence="6" id="KW-1185">Reference proteome</keyword>
<accession>A0A9W9DY06</accession>
<dbReference type="SMART" id="SM00906">
    <property type="entry name" value="Fungal_trans"/>
    <property type="match status" value="1"/>
</dbReference>
<feature type="region of interest" description="Disordered" evidence="3">
    <location>
        <begin position="1"/>
        <end position="20"/>
    </location>
</feature>
<comment type="caution">
    <text evidence="5">The sequence shown here is derived from an EMBL/GenBank/DDBJ whole genome shotgun (WGS) entry which is preliminary data.</text>
</comment>
<feature type="domain" description="Xylanolytic transcriptional activator regulatory" evidence="4">
    <location>
        <begin position="462"/>
        <end position="535"/>
    </location>
</feature>
<protein>
    <submittedName>
        <fullName evidence="5">Fungal-specific transcription factor domain-containing protein</fullName>
    </submittedName>
</protein>
<gene>
    <name evidence="5" type="ORF">J3R30DRAFT_3693894</name>
</gene>
<feature type="region of interest" description="Disordered" evidence="3">
    <location>
        <begin position="311"/>
        <end position="346"/>
    </location>
</feature>
<evidence type="ECO:0000256" key="3">
    <source>
        <dbReference type="SAM" id="MobiDB-lite"/>
    </source>
</evidence>
<feature type="region of interest" description="Disordered" evidence="3">
    <location>
        <begin position="986"/>
        <end position="1006"/>
    </location>
</feature>
<dbReference type="Pfam" id="PF04082">
    <property type="entry name" value="Fungal_trans"/>
    <property type="match status" value="1"/>
</dbReference>
<evidence type="ECO:0000313" key="5">
    <source>
        <dbReference type="EMBL" id="KAJ4490302.1"/>
    </source>
</evidence>
<feature type="region of interest" description="Disordered" evidence="3">
    <location>
        <begin position="193"/>
        <end position="228"/>
    </location>
</feature>
<dbReference type="PANTHER" id="PTHR31001:SF56">
    <property type="entry name" value="ZN(2)-C6 FUNGAL-TYPE DOMAIN-CONTAINING PROTEIN"/>
    <property type="match status" value="1"/>
</dbReference>
<dbReference type="OrthoDB" id="424974at2759"/>
<dbReference type="GO" id="GO:0008270">
    <property type="term" value="F:zinc ion binding"/>
    <property type="evidence" value="ECO:0007669"/>
    <property type="project" value="InterPro"/>
</dbReference>
<dbReference type="GO" id="GO:0006351">
    <property type="term" value="P:DNA-templated transcription"/>
    <property type="evidence" value="ECO:0007669"/>
    <property type="project" value="InterPro"/>
</dbReference>
<keyword evidence="2" id="KW-0539">Nucleus</keyword>
<evidence type="ECO:0000259" key="4">
    <source>
        <dbReference type="SMART" id="SM00906"/>
    </source>
</evidence>
<dbReference type="PANTHER" id="PTHR31001">
    <property type="entry name" value="UNCHARACTERIZED TRANSCRIPTIONAL REGULATORY PROTEIN"/>
    <property type="match status" value="1"/>
</dbReference>
<dbReference type="GO" id="GO:0005634">
    <property type="term" value="C:nucleus"/>
    <property type="evidence" value="ECO:0007669"/>
    <property type="project" value="UniProtKB-SubCell"/>
</dbReference>
<dbReference type="AlphaFoldDB" id="A0A9W9DY06"/>
<evidence type="ECO:0000256" key="1">
    <source>
        <dbReference type="ARBA" id="ARBA00004123"/>
    </source>
</evidence>
<sequence length="1222" mass="133597">MPAIANSVKAPSRRKEKHLSPEELKDIEQKRLKGELSCAECRRLKLRCDKKLAAAASPYVVPCGILEAGVGTRFILASTNQLHSKISLMSSRIRALEDALAIFQASVSSERHPLLEDELLKIKFGSEVKDSEENEMFGSQEEVSSGATSINRSVDTTTLDAFGTLTLGEEGEMKYFGRSAGSETLILAGEKYVDSDEEEPDPRHSQSRSDLRSSSEATSFAPTSTAPSHMRFFNEDADAVPPEVYALALDYNQGVQMQSPPTFSDLLKHLPPRLRAAVLAQAYIDHASLFFRAIKKDELFDTVLPLLYSSSTSPSFVSSSSVPIMTRDSDDSQTSMSTDSEGSNSRNLPSPHLLSVIFFVFALGSFFDLSVSIETYVSESQMWFDLGRQALTCSRGTFVQPKNFNGNDIHLQKRRLPYTSAGTNPTSTFVAPPSTAEDTIRALGLMATYCSLSGKKHARDSAWCGMSLAAKVAQGSGMHRDPARWHMDPVTVQRRRALWWEVCTSDISHSVALGRPPSIHLSFVDCEFPTDEEATLSDTGEEVMGFWRMKYTFARESFTPVISTTLSAKSPTYTTIMDLDRKIRELSLPPGFKPYVSLYEDGPDIYHNSHLSLRDFYASQHRTVTMLYLHRSFFAHAMLTHPSNPLMSPFALSFLAAYRAASVIIKAAVHFYDRCPAVVPRVWFLTYHVFSAAMTVGTVVKRSPNSSISKSALNDLGQALSLFEKCASSSPRNRIAYALLRRLKEKADRAYTGYLAKFKDCASPSISAKTTPANVTSLSSTSLRETENAQEELNPSLFSRTPVGADDNELAIWGGKTSLLDGLGKKRVRGKGASNTINLGSNVDSPGLTLLPSTSTSSTAVPFSSRREGDVSSTHLNFLNGSLLPPASFHSETFWDDAMDAQMNFDANIDLASIFPPATDLPQTSSIETSAGMDVNMTDASLSNFGNVDFGFKLRDGFGAGTTGSRGLLMDMALEDIGHVDHVLGSSTTSHDPPRHSISPTSQVTEPEQHQMLMEYLSETANQTSVPLPFGGFHGSYSGTNASLPWANSNTEHFYTISESNGTDVAESGIKEHEFDSGTTELYTRFLNYLASKEEYGTQNSDVSTTSMPLNSLSSIFPESADLGWTGAYSNPSSRGPSSSPSVEDYSMLFESLVGSRLDVGVSSPPESNRQGNSIGNYSSNFDSRLSWNTNDMGNASHPDPSWATLLRDLTKGTDTGDHRVY</sequence>
<organism evidence="5 6">
    <name type="scientific">Lentinula aciculospora</name>
    <dbReference type="NCBI Taxonomy" id="153920"/>
    <lineage>
        <taxon>Eukaryota</taxon>
        <taxon>Fungi</taxon>
        <taxon>Dikarya</taxon>
        <taxon>Basidiomycota</taxon>
        <taxon>Agaricomycotina</taxon>
        <taxon>Agaricomycetes</taxon>
        <taxon>Agaricomycetidae</taxon>
        <taxon>Agaricales</taxon>
        <taxon>Marasmiineae</taxon>
        <taxon>Omphalotaceae</taxon>
        <taxon>Lentinula</taxon>
    </lineage>
</organism>
<dbReference type="GO" id="GO:0003677">
    <property type="term" value="F:DNA binding"/>
    <property type="evidence" value="ECO:0007669"/>
    <property type="project" value="InterPro"/>
</dbReference>
<proteinExistence type="predicted"/>
<feature type="compositionally biased region" description="Basic and acidic residues" evidence="3">
    <location>
        <begin position="201"/>
        <end position="213"/>
    </location>
</feature>
<dbReference type="Proteomes" id="UP001150266">
    <property type="component" value="Unassembled WGS sequence"/>
</dbReference>
<comment type="subcellular location">
    <subcellularLocation>
        <location evidence="1">Nucleus</location>
    </subcellularLocation>
</comment>